<dbReference type="eggNOG" id="KOG1080">
    <property type="taxonomic scope" value="Eukaryota"/>
</dbReference>
<dbReference type="EC" id="3.6.1.15" evidence="6"/>
<accession>G0QLI3</accession>
<dbReference type="GO" id="GO:0008168">
    <property type="term" value="F:methyltransferase activity"/>
    <property type="evidence" value="ECO:0007669"/>
    <property type="project" value="UniProtKB-KW"/>
</dbReference>
<dbReference type="EMBL" id="GL983261">
    <property type="protein sequence ID" value="EGR33923.1"/>
    <property type="molecule type" value="Genomic_DNA"/>
</dbReference>
<dbReference type="PROSITE" id="PS50868">
    <property type="entry name" value="POST_SET"/>
    <property type="match status" value="1"/>
</dbReference>
<dbReference type="RefSeq" id="XP_004039227.1">
    <property type="nucleotide sequence ID" value="XM_004039179.1"/>
</dbReference>
<evidence type="ECO:0000256" key="3">
    <source>
        <dbReference type="ARBA" id="ARBA00022691"/>
    </source>
</evidence>
<evidence type="ECO:0000259" key="4">
    <source>
        <dbReference type="PROSITE" id="PS50280"/>
    </source>
</evidence>
<feature type="domain" description="Post-SET" evidence="5">
    <location>
        <begin position="550"/>
        <end position="566"/>
    </location>
</feature>
<dbReference type="SUPFAM" id="SSF82199">
    <property type="entry name" value="SET domain"/>
    <property type="match status" value="1"/>
</dbReference>
<dbReference type="InParanoid" id="G0QLI3"/>
<dbReference type="GO" id="GO:0017111">
    <property type="term" value="F:ribonucleoside triphosphate phosphatase activity"/>
    <property type="evidence" value="ECO:0007669"/>
    <property type="project" value="UniProtKB-EC"/>
</dbReference>
<proteinExistence type="predicted"/>
<evidence type="ECO:0000256" key="1">
    <source>
        <dbReference type="ARBA" id="ARBA00022603"/>
    </source>
</evidence>
<dbReference type="PANTHER" id="PTHR46655">
    <property type="entry name" value="HISTONE-LYSINE N-METHYLTRANSFERASE ATXR3"/>
    <property type="match status" value="1"/>
</dbReference>
<dbReference type="Gene3D" id="2.170.270.10">
    <property type="entry name" value="SET domain"/>
    <property type="match status" value="1"/>
</dbReference>
<dbReference type="InterPro" id="IPR045606">
    <property type="entry name" value="ATXR3_C"/>
</dbReference>
<dbReference type="GO" id="GO:0032259">
    <property type="term" value="P:methylation"/>
    <property type="evidence" value="ECO:0007669"/>
    <property type="project" value="UniProtKB-KW"/>
</dbReference>
<dbReference type="STRING" id="857967.G0QLI3"/>
<dbReference type="InterPro" id="IPR046341">
    <property type="entry name" value="SET_dom_sf"/>
</dbReference>
<sequence length="935" mass="111989">MRVIIINRKYKRCSIFNTYEYSKYIQIQDYNNEKKGRNNKKNIELKLNENNYNIFQNYINVFYQQNGDVFYFQKQILNENLINYLSQTQIFNIDKIRERVFQFINILKNKIKKLKVKNNIYYQYEKFDLDIKKLFNFTLIFRCQSMNSYKYINYLIQQYEQNVQNNNIINKFIEMKKNDLFNLLNIDLCNKLKVKKWPIIPQYYRNYEQIEDFCIQPMSWENKIQEKIRSEKNPSKCDNKCVCENLEKMGKFDLEKSTWKSKCPNRGNRIECKDCNCKNQSISKKEKKIIGQDVEENVSWGIDLYTKKNIFYVINECASDKDKNQFIQFQLLKAVNLLKENGWDIQKVCQFIIDNSQKKCQIGQDYRNYLFSNQDKKFSKCILNCILFMQQEVISKNLDKNNIFQEAFRIHTKGIGLTCINSQGIQKNEFITEYVGEIYEPWRWFEKQDLLKKFIKENNQQNILPDFWNIMLEIHKDDPKGYDILFIDPIIKGNFSSRLNHSCQANCGTVPVINNEGKYVIGLYAMQQISYGEELTFDYMAVTESKQEHNRALCLCGSSKCRGKYLELSTTGIKEYNQILEDISCFLHRTYILEYSCRKNVQLNAEDEQLLESESFRSNIKQGCPIWLLKWICQSLRIINQEYNIFLQELRNKNKYTNFRILKYQAQTKKDNRIQNLVITINKVKYFINKTNDPKPPLQQLNQEYILNILWLNDKQYSIKEGINEILQNIPDNETNYQYVIYSRNLINSIDKQVQIYNSFKQYSQSLLLIRFGLLTISDFLQQIQNQQITSSLLHFHAFTHIYFTNYAYKQFTSEEILIQKGDVINVELYEEKQSQNQEQGLDNFLKKLSKTYQSLFVWGQLNIWYKQSVANPGNLLSAERRGTIVYPCLQNFISIQNDKKYQCSKSIINQIQKQRNKYWEVEEFKKYNFKNNNG</sequence>
<dbReference type="Pfam" id="PF19633">
    <property type="entry name" value="SDG2_C"/>
    <property type="match status" value="1"/>
</dbReference>
<dbReference type="EC" id="2.1.1.43" evidence="6"/>
<evidence type="ECO:0000313" key="6">
    <source>
        <dbReference type="EMBL" id="EGR33923.1"/>
    </source>
</evidence>
<reference evidence="6 7" key="1">
    <citation type="submission" date="2011-07" db="EMBL/GenBank/DDBJ databases">
        <authorList>
            <person name="Coyne R."/>
            <person name="Brami D."/>
            <person name="Johnson J."/>
            <person name="Hostetler J."/>
            <person name="Hannick L."/>
            <person name="Clark T."/>
            <person name="Cassidy-Hanley D."/>
            <person name="Inman J."/>
        </authorList>
    </citation>
    <scope>NUCLEOTIDE SEQUENCE [LARGE SCALE GENOMIC DNA]</scope>
    <source>
        <strain evidence="6 7">G5</strain>
    </source>
</reference>
<dbReference type="InterPro" id="IPR001214">
    <property type="entry name" value="SET_dom"/>
</dbReference>
<dbReference type="PROSITE" id="PS50280">
    <property type="entry name" value="SET"/>
    <property type="match status" value="1"/>
</dbReference>
<evidence type="ECO:0000313" key="7">
    <source>
        <dbReference type="Proteomes" id="UP000008983"/>
    </source>
</evidence>
<organism evidence="6 7">
    <name type="scientific">Ichthyophthirius multifiliis</name>
    <name type="common">White spot disease agent</name>
    <name type="synonym">Ich</name>
    <dbReference type="NCBI Taxonomy" id="5932"/>
    <lineage>
        <taxon>Eukaryota</taxon>
        <taxon>Sar</taxon>
        <taxon>Alveolata</taxon>
        <taxon>Ciliophora</taxon>
        <taxon>Intramacronucleata</taxon>
        <taxon>Oligohymenophorea</taxon>
        <taxon>Hymenostomatida</taxon>
        <taxon>Ophryoglenina</taxon>
        <taxon>Ichthyophthirius</taxon>
    </lineage>
</organism>
<dbReference type="Pfam" id="PF00856">
    <property type="entry name" value="SET"/>
    <property type="match status" value="1"/>
</dbReference>
<keyword evidence="6" id="KW-0378">Hydrolase</keyword>
<dbReference type="GeneID" id="14910111"/>
<dbReference type="AlphaFoldDB" id="G0QLI3"/>
<keyword evidence="6" id="KW-0012">Acyltransferase</keyword>
<keyword evidence="3" id="KW-0949">S-adenosyl-L-methionine</keyword>
<dbReference type="GO" id="GO:0004379">
    <property type="term" value="F:glycylpeptide N-tetradecanoyltransferase activity"/>
    <property type="evidence" value="ECO:0007669"/>
    <property type="project" value="UniProtKB-EC"/>
</dbReference>
<keyword evidence="7" id="KW-1185">Reference proteome</keyword>
<name>G0QLI3_ICHMU</name>
<feature type="non-terminal residue" evidence="6">
    <location>
        <position position="935"/>
    </location>
</feature>
<evidence type="ECO:0000256" key="2">
    <source>
        <dbReference type="ARBA" id="ARBA00022679"/>
    </source>
</evidence>
<dbReference type="OrthoDB" id="308383at2759"/>
<protein>
    <submittedName>
        <fullName evidence="6">SET domain protein</fullName>
        <ecNumber evidence="6">2.1.1.43</ecNumber>
        <ecNumber evidence="6">2.3.1.97</ecNumber>
        <ecNumber evidence="6">3.6.1.15</ecNumber>
    </submittedName>
</protein>
<dbReference type="Proteomes" id="UP000008983">
    <property type="component" value="Unassembled WGS sequence"/>
</dbReference>
<dbReference type="PANTHER" id="PTHR46655:SF1">
    <property type="entry name" value="HISTONE-LYSINE N-METHYLTRANSFERASE ATXR3"/>
    <property type="match status" value="1"/>
</dbReference>
<keyword evidence="2 6" id="KW-0808">Transferase</keyword>
<dbReference type="InterPro" id="IPR003616">
    <property type="entry name" value="Post-SET_dom"/>
</dbReference>
<keyword evidence="1 6" id="KW-0489">Methyltransferase</keyword>
<dbReference type="SMART" id="SM00317">
    <property type="entry name" value="SET"/>
    <property type="match status" value="1"/>
</dbReference>
<evidence type="ECO:0000259" key="5">
    <source>
        <dbReference type="PROSITE" id="PS50868"/>
    </source>
</evidence>
<dbReference type="EC" id="2.3.1.97" evidence="6"/>
<gene>
    <name evidence="6" type="ORF">IMG5_030920</name>
</gene>
<feature type="domain" description="SET" evidence="4">
    <location>
        <begin position="399"/>
        <end position="540"/>
    </location>
</feature>